<feature type="transmembrane region" description="Helical" evidence="11">
    <location>
        <begin position="280"/>
        <end position="302"/>
    </location>
</feature>
<evidence type="ECO:0000256" key="4">
    <source>
        <dbReference type="ARBA" id="ARBA00022989"/>
    </source>
</evidence>
<keyword evidence="9" id="KW-0407">Ion channel</keyword>
<accession>A0A7Y8KY73</accession>
<comment type="caution">
    <text evidence="12">The sequence shown here is derived from an EMBL/GenBank/DDBJ whole genome shotgun (WGS) entry which is preliminary data.</text>
</comment>
<feature type="transmembrane region" description="Helical" evidence="11">
    <location>
        <begin position="21"/>
        <end position="43"/>
    </location>
</feature>
<dbReference type="RefSeq" id="WP_177135913.1">
    <property type="nucleotide sequence ID" value="NZ_VYGV01000009.1"/>
</dbReference>
<feature type="transmembrane region" description="Helical" evidence="11">
    <location>
        <begin position="236"/>
        <end position="259"/>
    </location>
</feature>
<name>A0A7Y8KY73_9BURK</name>
<dbReference type="GO" id="GO:0005254">
    <property type="term" value="F:chloride channel activity"/>
    <property type="evidence" value="ECO:0007669"/>
    <property type="project" value="UniProtKB-KW"/>
</dbReference>
<keyword evidence="13" id="KW-1185">Reference proteome</keyword>
<feature type="transmembrane region" description="Helical" evidence="11">
    <location>
        <begin position="404"/>
        <end position="422"/>
    </location>
</feature>
<keyword evidence="5" id="KW-0406">Ion transport</keyword>
<evidence type="ECO:0000256" key="10">
    <source>
        <dbReference type="SAM" id="MobiDB-lite"/>
    </source>
</evidence>
<dbReference type="PRINTS" id="PR00762">
    <property type="entry name" value="CLCHANNEL"/>
</dbReference>
<evidence type="ECO:0000256" key="5">
    <source>
        <dbReference type="ARBA" id="ARBA00023065"/>
    </source>
</evidence>
<dbReference type="InterPro" id="IPR001807">
    <property type="entry name" value="ClC"/>
</dbReference>
<evidence type="ECO:0000256" key="11">
    <source>
        <dbReference type="SAM" id="Phobius"/>
    </source>
</evidence>
<evidence type="ECO:0000256" key="7">
    <source>
        <dbReference type="ARBA" id="ARBA00023173"/>
    </source>
</evidence>
<dbReference type="Proteomes" id="UP000545507">
    <property type="component" value="Unassembled WGS sequence"/>
</dbReference>
<dbReference type="SUPFAM" id="SSF81340">
    <property type="entry name" value="Clc chloride channel"/>
    <property type="match status" value="1"/>
</dbReference>
<keyword evidence="8" id="KW-0868">Chloride</keyword>
<feature type="transmembrane region" description="Helical" evidence="11">
    <location>
        <begin position="200"/>
        <end position="224"/>
    </location>
</feature>
<feature type="transmembrane region" description="Helical" evidence="11">
    <location>
        <begin position="163"/>
        <end position="188"/>
    </location>
</feature>
<comment type="subcellular location">
    <subcellularLocation>
        <location evidence="1">Membrane</location>
        <topology evidence="1">Multi-pass membrane protein</topology>
    </subcellularLocation>
</comment>
<evidence type="ECO:0000313" key="13">
    <source>
        <dbReference type="Proteomes" id="UP000545507"/>
    </source>
</evidence>
<dbReference type="InterPro" id="IPR050368">
    <property type="entry name" value="ClC-type_chloride_channel"/>
</dbReference>
<evidence type="ECO:0000256" key="1">
    <source>
        <dbReference type="ARBA" id="ARBA00004141"/>
    </source>
</evidence>
<evidence type="ECO:0000313" key="12">
    <source>
        <dbReference type="EMBL" id="NWF46006.1"/>
    </source>
</evidence>
<evidence type="ECO:0000256" key="2">
    <source>
        <dbReference type="ARBA" id="ARBA00022448"/>
    </source>
</evidence>
<dbReference type="CDD" id="cd01034">
    <property type="entry name" value="EriC_like"/>
    <property type="match status" value="1"/>
</dbReference>
<dbReference type="PANTHER" id="PTHR43427">
    <property type="entry name" value="CHLORIDE CHANNEL PROTEIN CLC-E"/>
    <property type="match status" value="1"/>
</dbReference>
<proteinExistence type="predicted"/>
<feature type="transmembrane region" description="Helical" evidence="11">
    <location>
        <begin position="365"/>
        <end position="384"/>
    </location>
</feature>
<feature type="transmembrane region" description="Helical" evidence="11">
    <location>
        <begin position="322"/>
        <end position="344"/>
    </location>
</feature>
<feature type="transmembrane region" description="Helical" evidence="11">
    <location>
        <begin position="110"/>
        <end position="130"/>
    </location>
</feature>
<dbReference type="Gene3D" id="1.10.3080.10">
    <property type="entry name" value="Clc chloride channel"/>
    <property type="match status" value="1"/>
</dbReference>
<dbReference type="EMBL" id="VYGV01000009">
    <property type="protein sequence ID" value="NWF46006.1"/>
    <property type="molecule type" value="Genomic_DNA"/>
</dbReference>
<keyword evidence="7" id="KW-0869">Chloride channel</keyword>
<evidence type="ECO:0000256" key="9">
    <source>
        <dbReference type="ARBA" id="ARBA00023303"/>
    </source>
</evidence>
<gene>
    <name evidence="12" type="ORF">F3K02_12200</name>
</gene>
<reference evidence="12 13" key="1">
    <citation type="submission" date="2019-09" db="EMBL/GenBank/DDBJ databases">
        <title>Hydrogenophaga aromatica sp. nov., isolated from a para-xylene-degrading enrichment culture.</title>
        <authorList>
            <person name="Tancsics A."/>
            <person name="Banerjee S."/>
        </authorList>
    </citation>
    <scope>NUCLEOTIDE SEQUENCE [LARGE SCALE GENOMIC DNA]</scope>
    <source>
        <strain evidence="12 13">D2P1</strain>
    </source>
</reference>
<feature type="transmembrane region" description="Helical" evidence="11">
    <location>
        <begin position="55"/>
        <end position="76"/>
    </location>
</feature>
<evidence type="ECO:0000256" key="3">
    <source>
        <dbReference type="ARBA" id="ARBA00022692"/>
    </source>
</evidence>
<keyword evidence="6 11" id="KW-0472">Membrane</keyword>
<feature type="region of interest" description="Disordered" evidence="10">
    <location>
        <begin position="440"/>
        <end position="498"/>
    </location>
</feature>
<dbReference type="AlphaFoldDB" id="A0A7Y8KY73"/>
<keyword evidence="2" id="KW-0813">Transport</keyword>
<keyword evidence="4 11" id="KW-1133">Transmembrane helix</keyword>
<evidence type="ECO:0000256" key="6">
    <source>
        <dbReference type="ARBA" id="ARBA00023136"/>
    </source>
</evidence>
<evidence type="ECO:0000256" key="8">
    <source>
        <dbReference type="ARBA" id="ARBA00023214"/>
    </source>
</evidence>
<dbReference type="InterPro" id="IPR014743">
    <property type="entry name" value="Cl-channel_core"/>
</dbReference>
<dbReference type="Pfam" id="PF00654">
    <property type="entry name" value="Voltage_CLC"/>
    <property type="match status" value="1"/>
</dbReference>
<protein>
    <submittedName>
        <fullName evidence="12">Chloride channel protein</fullName>
    </submittedName>
</protein>
<dbReference type="PANTHER" id="PTHR43427:SF6">
    <property type="entry name" value="CHLORIDE CHANNEL PROTEIN CLC-E"/>
    <property type="match status" value="1"/>
</dbReference>
<keyword evidence="3 11" id="KW-0812">Transmembrane</keyword>
<dbReference type="GO" id="GO:0034707">
    <property type="term" value="C:chloride channel complex"/>
    <property type="evidence" value="ECO:0007669"/>
    <property type="project" value="UniProtKB-KW"/>
</dbReference>
<organism evidence="12 13">
    <name type="scientific">Hydrogenophaga aromaticivorans</name>
    <dbReference type="NCBI Taxonomy" id="2610898"/>
    <lineage>
        <taxon>Bacteria</taxon>
        <taxon>Pseudomonadati</taxon>
        <taxon>Pseudomonadota</taxon>
        <taxon>Betaproteobacteria</taxon>
        <taxon>Burkholderiales</taxon>
        <taxon>Comamonadaceae</taxon>
        <taxon>Hydrogenophaga</taxon>
    </lineage>
</organism>
<sequence>MRGEPDFFQNLQDELSDGRAWLDRTVVLGYAILAGLCVVLFTLMSETAFEWFMHLYAAAPWVVLIWTPALTAFIVWCTRSYFPGAAGSGIPQVMTALDPLLPKDSRHRFVSLRLTFAKIALGSLSLLGGLSAGREGPSVQVAAGVMHDARRWLRPGSVMSERALLVAGGAAGIAAAFNAPLAGVVFAIEELSKKLEARNNGLIIAAIVLAGLVSISAFGNLTYFGSIAVPRLGWGAILPGVLVTVICGVLGGLFSRLLAASLAGMPDRFSAFRKRFPVRFAAACGLVVAIIGLSSGGATFGAGAEEVRNMLAGESDISRMYVLLKFMATWITSWSGVPGGIFAPSLSIGAGVGHDVAQIVAGSNASALAPALIAMGMAAFLAATTQAPLTSFIIVMEMIDGRPMVLSLMAAAMLASLISRLISRPLYGTLSNLMLRPTREHQAREAAAETDAPAPAPSGHDSTATADPPVGEPVQRSLLDGVGQDDLPPTSGAPPRKD</sequence>